<dbReference type="EMBL" id="BAUT01000034">
    <property type="protein sequence ID" value="GAE26878.1"/>
    <property type="molecule type" value="Genomic_DNA"/>
</dbReference>
<dbReference type="AlphaFoldDB" id="W4Q598"/>
<name>W4Q598_9BACI</name>
<gene>
    <name evidence="1" type="ORF">JCM9140_2983</name>
</gene>
<evidence type="ECO:0000313" key="2">
    <source>
        <dbReference type="Proteomes" id="UP000018890"/>
    </source>
</evidence>
<protein>
    <submittedName>
        <fullName evidence="1">Uncharacterized protein</fullName>
    </submittedName>
</protein>
<sequence length="51" mass="6119">MHVADSSHEFYQPYYEPYNYMKVLVKELIKEKELGLETGDAIIDRYEYLEG</sequence>
<keyword evidence="2" id="KW-1185">Reference proteome</keyword>
<dbReference type="STRING" id="1236970.JCM9140_2983"/>
<organism evidence="1 2">
    <name type="scientific">Halalkalibacter wakoensis JCM 9140</name>
    <dbReference type="NCBI Taxonomy" id="1236970"/>
    <lineage>
        <taxon>Bacteria</taxon>
        <taxon>Bacillati</taxon>
        <taxon>Bacillota</taxon>
        <taxon>Bacilli</taxon>
        <taxon>Bacillales</taxon>
        <taxon>Bacillaceae</taxon>
        <taxon>Halalkalibacter</taxon>
    </lineage>
</organism>
<reference evidence="1" key="1">
    <citation type="journal article" date="2014" name="Genome Announc.">
        <title>Draft Genome Sequences of Three Alkaliphilic Bacillus Strains, Bacillus wakoensis JCM 9140T, Bacillus akibai JCM 9157T, and Bacillus hemicellulosilyticus JCM 9152T.</title>
        <authorList>
            <person name="Yuki M."/>
            <person name="Oshima K."/>
            <person name="Suda W."/>
            <person name="Oshida Y."/>
            <person name="Kitamura K."/>
            <person name="Iida T."/>
            <person name="Hattori M."/>
            <person name="Ohkuma M."/>
        </authorList>
    </citation>
    <scope>NUCLEOTIDE SEQUENCE [LARGE SCALE GENOMIC DNA]</scope>
    <source>
        <strain evidence="1">JCM 9140</strain>
    </source>
</reference>
<evidence type="ECO:0000313" key="1">
    <source>
        <dbReference type="EMBL" id="GAE26878.1"/>
    </source>
</evidence>
<dbReference type="Proteomes" id="UP000018890">
    <property type="component" value="Unassembled WGS sequence"/>
</dbReference>
<accession>W4Q598</accession>
<comment type="caution">
    <text evidence="1">The sequence shown here is derived from an EMBL/GenBank/DDBJ whole genome shotgun (WGS) entry which is preliminary data.</text>
</comment>
<proteinExistence type="predicted"/>